<dbReference type="InterPro" id="IPR002772">
    <property type="entry name" value="Glyco_hydro_3_C"/>
</dbReference>
<dbReference type="GO" id="GO:0005975">
    <property type="term" value="P:carbohydrate metabolic process"/>
    <property type="evidence" value="ECO:0007669"/>
    <property type="project" value="InterPro"/>
</dbReference>
<comment type="caution">
    <text evidence="9">The sequence shown here is derived from an EMBL/GenBank/DDBJ whole genome shotgun (WGS) entry which is preliminary data.</text>
</comment>
<gene>
    <name evidence="9" type="ORF">LX73_0194</name>
</gene>
<dbReference type="PRINTS" id="PR00133">
    <property type="entry name" value="GLHYDRLASE3"/>
</dbReference>
<evidence type="ECO:0000259" key="7">
    <source>
        <dbReference type="Pfam" id="PF00933"/>
    </source>
</evidence>
<dbReference type="PANTHER" id="PTHR30480:SF13">
    <property type="entry name" value="BETA-HEXOSAMINIDASE"/>
    <property type="match status" value="1"/>
</dbReference>
<dbReference type="InterPro" id="IPR036881">
    <property type="entry name" value="Glyco_hydro_3_C_sf"/>
</dbReference>
<evidence type="ECO:0000256" key="2">
    <source>
        <dbReference type="ARBA" id="ARBA00005336"/>
    </source>
</evidence>
<feature type="domain" description="Glycoside hydrolase family 3 N-terminal" evidence="7">
    <location>
        <begin position="90"/>
        <end position="408"/>
    </location>
</feature>
<dbReference type="SUPFAM" id="SSF51445">
    <property type="entry name" value="(Trans)glycosidases"/>
    <property type="match status" value="1"/>
</dbReference>
<dbReference type="InterPro" id="IPR050226">
    <property type="entry name" value="NagZ_Beta-hexosaminidase"/>
</dbReference>
<dbReference type="Proteomes" id="UP000324595">
    <property type="component" value="Unassembled WGS sequence"/>
</dbReference>
<protein>
    <recommendedName>
        <fullName evidence="3">beta-N-acetylhexosaminidase</fullName>
        <ecNumber evidence="3">3.2.1.52</ecNumber>
    </recommendedName>
</protein>
<accession>A0A5D3YQR3</accession>
<evidence type="ECO:0000313" key="9">
    <source>
        <dbReference type="EMBL" id="TYP94901.1"/>
    </source>
</evidence>
<evidence type="ECO:0000256" key="1">
    <source>
        <dbReference type="ARBA" id="ARBA00001231"/>
    </source>
</evidence>
<evidence type="ECO:0000313" key="10">
    <source>
        <dbReference type="Proteomes" id="UP000324595"/>
    </source>
</evidence>
<evidence type="ECO:0000259" key="6">
    <source>
        <dbReference type="Pfam" id="PF00144"/>
    </source>
</evidence>
<dbReference type="EC" id="3.2.1.52" evidence="3"/>
<dbReference type="RefSeq" id="WP_148897592.1">
    <property type="nucleotide sequence ID" value="NZ_VNHY01000001.1"/>
</dbReference>
<dbReference type="InterPro" id="IPR036962">
    <property type="entry name" value="Glyco_hydro_3_N_sf"/>
</dbReference>
<dbReference type="Gene3D" id="3.40.50.1700">
    <property type="entry name" value="Glycoside hydrolase family 3 C-terminal domain"/>
    <property type="match status" value="1"/>
</dbReference>
<dbReference type="Pfam" id="PF01915">
    <property type="entry name" value="Glyco_hydro_3_C"/>
    <property type="match status" value="1"/>
</dbReference>
<keyword evidence="10" id="KW-1185">Reference proteome</keyword>
<feature type="domain" description="Beta-lactamase-related" evidence="6">
    <location>
        <begin position="652"/>
        <end position="972"/>
    </location>
</feature>
<keyword evidence="5" id="KW-0326">Glycosidase</keyword>
<evidence type="ECO:0000256" key="3">
    <source>
        <dbReference type="ARBA" id="ARBA00012663"/>
    </source>
</evidence>
<comment type="catalytic activity">
    <reaction evidence="1">
        <text>Hydrolysis of terminal non-reducing N-acetyl-D-hexosamine residues in N-acetyl-beta-D-hexosaminides.</text>
        <dbReference type="EC" id="3.2.1.52"/>
    </reaction>
</comment>
<evidence type="ECO:0000256" key="5">
    <source>
        <dbReference type="ARBA" id="ARBA00023295"/>
    </source>
</evidence>
<evidence type="ECO:0000259" key="8">
    <source>
        <dbReference type="Pfam" id="PF01915"/>
    </source>
</evidence>
<dbReference type="InterPro" id="IPR001764">
    <property type="entry name" value="Glyco_hydro_3_N"/>
</dbReference>
<dbReference type="OrthoDB" id="9805821at2"/>
<dbReference type="PANTHER" id="PTHR30480">
    <property type="entry name" value="BETA-HEXOSAMINIDASE-RELATED"/>
    <property type="match status" value="1"/>
</dbReference>
<feature type="domain" description="Glycoside hydrolase family 3 C-terminal" evidence="8">
    <location>
        <begin position="449"/>
        <end position="610"/>
    </location>
</feature>
<dbReference type="Gene3D" id="3.20.20.300">
    <property type="entry name" value="Glycoside hydrolase, family 3, N-terminal domain"/>
    <property type="match status" value="1"/>
</dbReference>
<sequence length="992" mass="109444">MSTFFQSHLRSFTLIFLTLTVGFTVGACSVLENMFSDSEESSPDIKQESILTKVDSTNIDVSDSIPFEGPSDTLAEADSINIDSLLNRMTLKEKIGQLFFVRAYGHFKSYDEASYQQLLQKIKDFHIGGITFFNGTIYGQTILTNKLQQASKIPLWITQDMEYGAAMRVDGATRFPPAMAVAATQNPDYAYWMGKVTAKEANALGVNQIFGPVLDVNNNPRNPVINVRSFSGNPDTVAAYGKRFIDGVQSEDILATAKHFPGHGDTDTDSHLSLPVINYNYTRLDSVELLPFRSAVGDGVSSIMSAHIAFPQISSRQNLPATMDSTIINNILADSLGFNGLVVSDGLEMKGISSNYSPGDAVIKALQAGVDLILLSPDELTAINEIEAAIKNKRITEQRIDQSVRKLLKWKKKQGLFQKEHIDINTLSNKISTRKHELIAQEISQKSLTLVKNKGDILPIKPYQYPNITVVSVSDGSSGRAGNGFVSCIKDHHPNITSHVLDKRTGPKEKKQMLADARDADLVIIGSFIYVRSGQKVQLNQDDLRLLQKLHKDTPAALVAFGNPYVVQDLPKTDAQLMAWSATDQQVKSVVPALFGGASISGRLPIEIPGMYDFNHGITLPQTTIRSDAPEVAGLSRDSLKKVEKIMNQAVLDSTFPGGAVAVVKNGVMAYQKGFGYQTYKKLNPIRKNTIYDLASLTKVTATTPAVMKLVDEGKLSLDDRVGKYIAEFTSGPKKNITIRNLLLHNSGLPPYRIYVDSIKTEAKLIKAIKNEPLTYKPGTKYKYSDLGFILLGEIIEQVTGLPLDQYVHKTFYYPLGMNDTFFTPNRSNKWIFKRISPTEIDTSIRMKTIKGQVHDERAYYLNGVAGHAGLFSTVDDLAIYCQMLLSGGSYAGQQYLDPSTVNKFSQRQSELINRGYGFDRKSSGFSTAGSLTSDKTFGHTGFTGTSFWIDPNHDIAIIILTNRTFPHRSYGQNISTIRARIADAVMSSIIE</sequence>
<dbReference type="Pfam" id="PF00144">
    <property type="entry name" value="Beta-lactamase"/>
    <property type="match status" value="1"/>
</dbReference>
<proteinExistence type="inferred from homology"/>
<comment type="similarity">
    <text evidence="2">Belongs to the glycosyl hydrolase 3 family.</text>
</comment>
<dbReference type="InterPro" id="IPR001466">
    <property type="entry name" value="Beta-lactam-related"/>
</dbReference>
<organism evidence="9 10">
    <name type="scientific">Fodinibius salinus</name>
    <dbReference type="NCBI Taxonomy" id="860790"/>
    <lineage>
        <taxon>Bacteria</taxon>
        <taxon>Pseudomonadati</taxon>
        <taxon>Balneolota</taxon>
        <taxon>Balneolia</taxon>
        <taxon>Balneolales</taxon>
        <taxon>Balneolaceae</taxon>
        <taxon>Fodinibius</taxon>
    </lineage>
</organism>
<dbReference type="InterPro" id="IPR017853">
    <property type="entry name" value="GH"/>
</dbReference>
<dbReference type="AlphaFoldDB" id="A0A5D3YQR3"/>
<dbReference type="Gene3D" id="3.40.710.10">
    <property type="entry name" value="DD-peptidase/beta-lactamase superfamily"/>
    <property type="match status" value="1"/>
</dbReference>
<evidence type="ECO:0000256" key="4">
    <source>
        <dbReference type="ARBA" id="ARBA00022801"/>
    </source>
</evidence>
<dbReference type="GO" id="GO:0009254">
    <property type="term" value="P:peptidoglycan turnover"/>
    <property type="evidence" value="ECO:0007669"/>
    <property type="project" value="TreeGrafter"/>
</dbReference>
<dbReference type="SUPFAM" id="SSF52279">
    <property type="entry name" value="Beta-D-glucan exohydrolase, C-terminal domain"/>
    <property type="match status" value="1"/>
</dbReference>
<dbReference type="Pfam" id="PF00933">
    <property type="entry name" value="Glyco_hydro_3"/>
    <property type="match status" value="1"/>
</dbReference>
<reference evidence="9 10" key="1">
    <citation type="submission" date="2019-07" db="EMBL/GenBank/DDBJ databases">
        <title>Genomic Encyclopedia of Archaeal and Bacterial Type Strains, Phase II (KMG-II): from individual species to whole genera.</title>
        <authorList>
            <person name="Goeker M."/>
        </authorList>
    </citation>
    <scope>NUCLEOTIDE SEQUENCE [LARGE SCALE GENOMIC DNA]</scope>
    <source>
        <strain evidence="9 10">DSM 21935</strain>
    </source>
</reference>
<dbReference type="SUPFAM" id="SSF56601">
    <property type="entry name" value="beta-lactamase/transpeptidase-like"/>
    <property type="match status" value="1"/>
</dbReference>
<keyword evidence="4" id="KW-0378">Hydrolase</keyword>
<dbReference type="EMBL" id="VNHY01000001">
    <property type="protein sequence ID" value="TYP94901.1"/>
    <property type="molecule type" value="Genomic_DNA"/>
</dbReference>
<name>A0A5D3YQR3_9BACT</name>
<dbReference type="InterPro" id="IPR012338">
    <property type="entry name" value="Beta-lactam/transpept-like"/>
</dbReference>
<dbReference type="GO" id="GO:0004563">
    <property type="term" value="F:beta-N-acetylhexosaminidase activity"/>
    <property type="evidence" value="ECO:0007669"/>
    <property type="project" value="UniProtKB-EC"/>
</dbReference>